<dbReference type="Proteomes" id="UP000656042">
    <property type="component" value="Unassembled WGS sequence"/>
</dbReference>
<sequence length="225" mass="22686">MITAVAVVALAGCAVGTPDDLRSGTGHLVEGGPAGQGDLRLTVRDAASRIVVRTADLPGLLYRVSSPPGAGLAPAVTADPDGLRLRLRPTGTNGPDTVTILLSSAVRWDLRLPAGAGEQELDLAGGRLRRIAIGAGGLITLRLPPPRGTVPVVLPDGAGDVAVTVPPATKTLIRLRGGAAGDVSTPWWSGDGRPAGAVLAARGWTGADDRYAVDARAGLGSLSVR</sequence>
<keyword evidence="2" id="KW-1185">Reference proteome</keyword>
<dbReference type="AlphaFoldDB" id="A0A8J3FMR5"/>
<name>A0A8J3FMR5_9ACTN</name>
<proteinExistence type="predicted"/>
<evidence type="ECO:0000313" key="1">
    <source>
        <dbReference type="EMBL" id="GGK85312.1"/>
    </source>
</evidence>
<reference evidence="1" key="1">
    <citation type="journal article" date="2014" name="Int. J. Syst. Evol. Microbiol.">
        <title>Complete genome sequence of Corynebacterium casei LMG S-19264T (=DSM 44701T), isolated from a smear-ripened cheese.</title>
        <authorList>
            <consortium name="US DOE Joint Genome Institute (JGI-PGF)"/>
            <person name="Walter F."/>
            <person name="Albersmeier A."/>
            <person name="Kalinowski J."/>
            <person name="Ruckert C."/>
        </authorList>
    </citation>
    <scope>NUCLEOTIDE SEQUENCE</scope>
    <source>
        <strain evidence="1">CGMCC 4.7299</strain>
    </source>
</reference>
<reference evidence="1" key="2">
    <citation type="submission" date="2020-09" db="EMBL/GenBank/DDBJ databases">
        <authorList>
            <person name="Sun Q."/>
            <person name="Zhou Y."/>
        </authorList>
    </citation>
    <scope>NUCLEOTIDE SEQUENCE</scope>
    <source>
        <strain evidence="1">CGMCC 4.7299</strain>
    </source>
</reference>
<comment type="caution">
    <text evidence="1">The sequence shown here is derived from an EMBL/GenBank/DDBJ whole genome shotgun (WGS) entry which is preliminary data.</text>
</comment>
<protein>
    <submittedName>
        <fullName evidence="1">Uncharacterized protein</fullName>
    </submittedName>
</protein>
<accession>A0A8J3FMR5</accession>
<dbReference type="RefSeq" id="WP_229715706.1">
    <property type="nucleotide sequence ID" value="NZ_BMMX01000005.1"/>
</dbReference>
<dbReference type="EMBL" id="BMMX01000005">
    <property type="protein sequence ID" value="GGK85312.1"/>
    <property type="molecule type" value="Genomic_DNA"/>
</dbReference>
<organism evidence="1 2">
    <name type="scientific">Mangrovihabitans endophyticus</name>
    <dbReference type="NCBI Taxonomy" id="1751298"/>
    <lineage>
        <taxon>Bacteria</taxon>
        <taxon>Bacillati</taxon>
        <taxon>Actinomycetota</taxon>
        <taxon>Actinomycetes</taxon>
        <taxon>Micromonosporales</taxon>
        <taxon>Micromonosporaceae</taxon>
        <taxon>Mangrovihabitans</taxon>
    </lineage>
</organism>
<evidence type="ECO:0000313" key="2">
    <source>
        <dbReference type="Proteomes" id="UP000656042"/>
    </source>
</evidence>
<gene>
    <name evidence="1" type="ORF">GCM10012284_19440</name>
</gene>